<keyword evidence="7" id="KW-1185">Reference proteome</keyword>
<feature type="domain" description="AIR9-like A9" evidence="5">
    <location>
        <begin position="568"/>
        <end position="650"/>
    </location>
</feature>
<reference evidence="6" key="1">
    <citation type="journal article" date="2021" name="mSystems">
        <title>Bacteria and Archaea Synergistically Convert Glycine Betaine to Biogenic Methane in the Formosa Cold Seep of the South China Sea.</title>
        <authorList>
            <person name="Li L."/>
            <person name="Zhang W."/>
            <person name="Zhang S."/>
            <person name="Song L."/>
            <person name="Sun Q."/>
            <person name="Zhang H."/>
            <person name="Xiang H."/>
            <person name="Dong X."/>
        </authorList>
    </citation>
    <scope>NUCLEOTIDE SEQUENCE</scope>
    <source>
        <strain evidence="6">ZWT</strain>
    </source>
</reference>
<feature type="compositionally biased region" description="Low complexity" evidence="2">
    <location>
        <begin position="526"/>
        <end position="550"/>
    </location>
</feature>
<dbReference type="Gene3D" id="2.60.40.2700">
    <property type="match status" value="1"/>
</dbReference>
<dbReference type="Gene3D" id="2.60.40.1220">
    <property type="match status" value="1"/>
</dbReference>
<organism evidence="6 7">
    <name type="scientific">Oceanirhabdus seepicola</name>
    <dbReference type="NCBI Taxonomy" id="2828781"/>
    <lineage>
        <taxon>Bacteria</taxon>
        <taxon>Bacillati</taxon>
        <taxon>Bacillota</taxon>
        <taxon>Clostridia</taxon>
        <taxon>Eubacteriales</taxon>
        <taxon>Clostridiaceae</taxon>
        <taxon>Oceanirhabdus</taxon>
    </lineage>
</organism>
<feature type="domain" description="Pesticidal crystal protein Cry22Aa Ig-like" evidence="4">
    <location>
        <begin position="859"/>
        <end position="940"/>
    </location>
</feature>
<sequence length="1216" mass="134163">MNYRKVACIALSLLIGSSVTSYADIPKGTVVIDNKAYDLHYINQEVNLKNIYKQYVNAVSDIYVKSNNGKWYNNSTGKEISKEFIPQVTYIDESGKVSDYSQEDGVEIELAAENVSFINANQVKIQFNKKMMEESVLNKSNYKIGEKDLSENDIVEFKEDGKTVIITLENSLEGKIIDTSIFISEKILDINNNPLNNNFTRNILVINDGEAQLDKEIHEDINIIVNNFNLNNININGDIYINADNVKVNKIISSGKIIINEGENRKTELSNSEFKKINVLSNGQESIILNSIKADTLYLNSNEAGRITAKGSTKISKTIVQSSATLDLISGSLGKVTINIHKDKGSQSLVEFKGKFKDSIIMESGARLNFLQGAECKKLDVRPFFRDSVITVEGTVKNIEVNRECILNILKKANITNEILVNCKSKINGEKGSKVNKLNISPNNNIDKINIAGEFKHIEITEDANIEFIENTVIHKLVAYKNVILNGYKTVKIKEIQADKEVDIKKEDNARNKGFNLPNIKPIQKNSSSTSTNSGGSSSSSNSGGSSSNNSGGGGNSGTVSNSKPEANSVTISGEVKVGQRITGNYQFYDKNSDNEGNSIFKWYRADDMNGTNKSKISNESGKTYILTNRDVGKYISFEVTPVATSGEKTGTAVMSNFIGPVEEVVVADTEKPVITLKGSKTINLEVGDVYEEAGATAVDNIDGNITDNIVRTITNQQGNQVDKVDTTKAGEYTISYNVSDVASNQANEVTRTVIVKEKEVPQQVSVDIQVDGYKVIITVEGENLSHFVELKIINKETGELEFADTRTSENNSVVFTKTIEKVGEFTADIKPFDKGDIIQKDFRIQGEAPDPDTEKPKISLNGKKEIELEFGDIYNEPGATAVDNKDRDITENIVVTITNQQGNEVDIVDTTSAGEFTIHYNVTDQAGNVANEVTRTVIVNEKEVPEHVGVGIEVFRYNVAITVVGENLSNSVEITIINKETGEVVLADTRTPENDRVVFTERIDKVGKYIVDIKPFDNEYTIQGEFTIQGENQGVVDIRRPIITMNGSEVVELEVGDPYVDAGATAEDDRDGDVTDNIIVTIKDQQGNEVNAVDTSSPGEFRIHYNVFDQSRNPAEEVTRTVIVNEKEVPQEDPVTIEVDGYNVKITIEGESLKHSASLIIINKETGVKEDIQEKVPVGNKVVFERRIQKKGEFTAIIKAFTNGDIIEKDFSINE</sequence>
<reference evidence="6" key="2">
    <citation type="submission" date="2021-04" db="EMBL/GenBank/DDBJ databases">
        <authorList>
            <person name="Dong X."/>
        </authorList>
    </citation>
    <scope>NUCLEOTIDE SEQUENCE</scope>
    <source>
        <strain evidence="6">ZWT</strain>
    </source>
</reference>
<dbReference type="InterPro" id="IPR032179">
    <property type="entry name" value="Cry22Aa_Ig-like"/>
</dbReference>
<evidence type="ECO:0000259" key="5">
    <source>
        <dbReference type="Pfam" id="PF23197"/>
    </source>
</evidence>
<dbReference type="RefSeq" id="WP_250859515.1">
    <property type="nucleotide sequence ID" value="NZ_JAGSOJ010000002.1"/>
</dbReference>
<accession>A0A9J6P1S3</accession>
<name>A0A9J6P1S3_9CLOT</name>
<evidence type="ECO:0000259" key="4">
    <source>
        <dbReference type="Pfam" id="PF16403"/>
    </source>
</evidence>
<evidence type="ECO:0000313" key="6">
    <source>
        <dbReference type="EMBL" id="MCM1990483.1"/>
    </source>
</evidence>
<comment type="caution">
    <text evidence="6">The sequence shown here is derived from an EMBL/GenBank/DDBJ whole genome shotgun (WGS) entry which is preliminary data.</text>
</comment>
<evidence type="ECO:0000256" key="2">
    <source>
        <dbReference type="SAM" id="MobiDB-lite"/>
    </source>
</evidence>
<proteinExistence type="predicted"/>
<dbReference type="Gene3D" id="2.60.40.10">
    <property type="entry name" value="Immunoglobulins"/>
    <property type="match status" value="3"/>
</dbReference>
<dbReference type="AlphaFoldDB" id="A0A9J6P1S3"/>
<evidence type="ECO:0000313" key="7">
    <source>
        <dbReference type="Proteomes" id="UP001056429"/>
    </source>
</evidence>
<dbReference type="InterPro" id="IPR014755">
    <property type="entry name" value="Cu-Rt/internalin_Ig-like"/>
</dbReference>
<gene>
    <name evidence="6" type="ORF">KDK92_12195</name>
</gene>
<feature type="chain" id="PRO_5039929964" evidence="3">
    <location>
        <begin position="24"/>
        <end position="1216"/>
    </location>
</feature>
<feature type="signal peptide" evidence="3">
    <location>
        <begin position="1"/>
        <end position="23"/>
    </location>
</feature>
<evidence type="ECO:0000256" key="1">
    <source>
        <dbReference type="ARBA" id="ARBA00022729"/>
    </source>
</evidence>
<dbReference type="Proteomes" id="UP001056429">
    <property type="component" value="Unassembled WGS sequence"/>
</dbReference>
<feature type="domain" description="Pesticidal crystal protein Cry22Aa Ig-like" evidence="4">
    <location>
        <begin position="1044"/>
        <end position="1125"/>
    </location>
</feature>
<feature type="region of interest" description="Disordered" evidence="2">
    <location>
        <begin position="509"/>
        <end position="572"/>
    </location>
</feature>
<dbReference type="InterPro" id="IPR056284">
    <property type="entry name" value="AIR9-like_A9"/>
</dbReference>
<keyword evidence="1 3" id="KW-0732">Signal</keyword>
<evidence type="ECO:0000256" key="3">
    <source>
        <dbReference type="SAM" id="SignalP"/>
    </source>
</evidence>
<dbReference type="Pfam" id="PF16403">
    <property type="entry name" value="Bact_surface_Ig-like"/>
    <property type="match status" value="3"/>
</dbReference>
<feature type="domain" description="Pesticidal crystal protein Cry22Aa Ig-like" evidence="4">
    <location>
        <begin position="675"/>
        <end position="756"/>
    </location>
</feature>
<dbReference type="Pfam" id="PF23197">
    <property type="entry name" value="IG_AIR9"/>
    <property type="match status" value="1"/>
</dbReference>
<dbReference type="Gene3D" id="2.60.40.3080">
    <property type="match status" value="1"/>
</dbReference>
<dbReference type="InterPro" id="IPR013783">
    <property type="entry name" value="Ig-like_fold"/>
</dbReference>
<dbReference type="EMBL" id="JAGSOJ010000002">
    <property type="protein sequence ID" value="MCM1990483.1"/>
    <property type="molecule type" value="Genomic_DNA"/>
</dbReference>
<protein>
    <submittedName>
        <fullName evidence="6">DUF5011 domain-containing protein</fullName>
    </submittedName>
</protein>